<dbReference type="InterPro" id="IPR007372">
    <property type="entry name" value="Lipid/polyisoprenoid-bd_YceI"/>
</dbReference>
<reference evidence="3 4" key="1">
    <citation type="submission" date="2020-08" db="EMBL/GenBank/DDBJ databases">
        <title>Genomic Encyclopedia of Type Strains, Phase IV (KMG-IV): sequencing the most valuable type-strain genomes for metagenomic binning, comparative biology and taxonomic classification.</title>
        <authorList>
            <person name="Goeker M."/>
        </authorList>
    </citation>
    <scope>NUCLEOTIDE SEQUENCE [LARGE SCALE GENOMIC DNA]</scope>
    <source>
        <strain evidence="3 4">DSM 27165</strain>
    </source>
</reference>
<dbReference type="Gene3D" id="2.40.128.110">
    <property type="entry name" value="Lipid/polyisoprenoid-binding, YceI-like"/>
    <property type="match status" value="1"/>
</dbReference>
<feature type="chain" id="PRO_5032748398" evidence="1">
    <location>
        <begin position="19"/>
        <end position="202"/>
    </location>
</feature>
<keyword evidence="1" id="KW-0732">Signal</keyword>
<evidence type="ECO:0000259" key="2">
    <source>
        <dbReference type="SMART" id="SM00867"/>
    </source>
</evidence>
<feature type="domain" description="Lipid/polyisoprenoid-binding YceI-like" evidence="2">
    <location>
        <begin position="23"/>
        <end position="190"/>
    </location>
</feature>
<accession>A0A840MNN5</accession>
<dbReference type="SMART" id="SM00867">
    <property type="entry name" value="YceI"/>
    <property type="match status" value="1"/>
</dbReference>
<organism evidence="3 4">
    <name type="scientific">Chitinivorax tropicus</name>
    <dbReference type="NCBI Taxonomy" id="714531"/>
    <lineage>
        <taxon>Bacteria</taxon>
        <taxon>Pseudomonadati</taxon>
        <taxon>Pseudomonadota</taxon>
        <taxon>Betaproteobacteria</taxon>
        <taxon>Chitinivorax</taxon>
    </lineage>
</organism>
<dbReference type="RefSeq" id="WP_184037528.1">
    <property type="nucleotide sequence ID" value="NZ_JACHHY010000008.1"/>
</dbReference>
<protein>
    <submittedName>
        <fullName evidence="3">Polyisoprenoid-binding protein YceI</fullName>
    </submittedName>
</protein>
<evidence type="ECO:0000313" key="4">
    <source>
        <dbReference type="Proteomes" id="UP000575898"/>
    </source>
</evidence>
<sequence>MRRFVSLLSGLLWLSTTAAEPLRYQLDPDHSYPHFSIRHLGISALQGRFNKMAGWVELDQEAKTGRLEITVEVGSLDTGMPARDRNLLKGVFGTTFFEPDKYPHMQFRASEMGFDGELPASISGELTIQGITRTAAFQIRQFNCAFNPLRLAKGCGAQAVGKIKRSDFGMGGMLSLIGDEVELIIDLEAYPEHAGHDRPNTK</sequence>
<dbReference type="EMBL" id="JACHHY010000008">
    <property type="protein sequence ID" value="MBB5018362.1"/>
    <property type="molecule type" value="Genomic_DNA"/>
</dbReference>
<dbReference type="PANTHER" id="PTHR34406">
    <property type="entry name" value="PROTEIN YCEI"/>
    <property type="match status" value="1"/>
</dbReference>
<dbReference type="PANTHER" id="PTHR34406:SF1">
    <property type="entry name" value="PROTEIN YCEI"/>
    <property type="match status" value="1"/>
</dbReference>
<proteinExistence type="predicted"/>
<dbReference type="Pfam" id="PF04264">
    <property type="entry name" value="YceI"/>
    <property type="match status" value="1"/>
</dbReference>
<gene>
    <name evidence="3" type="ORF">HNQ59_001650</name>
</gene>
<name>A0A840MNN5_9PROT</name>
<keyword evidence="4" id="KW-1185">Reference proteome</keyword>
<evidence type="ECO:0000313" key="3">
    <source>
        <dbReference type="EMBL" id="MBB5018362.1"/>
    </source>
</evidence>
<evidence type="ECO:0000256" key="1">
    <source>
        <dbReference type="SAM" id="SignalP"/>
    </source>
</evidence>
<dbReference type="InterPro" id="IPR036761">
    <property type="entry name" value="TTHA0802/YceI-like_sf"/>
</dbReference>
<dbReference type="Proteomes" id="UP000575898">
    <property type="component" value="Unassembled WGS sequence"/>
</dbReference>
<feature type="signal peptide" evidence="1">
    <location>
        <begin position="1"/>
        <end position="18"/>
    </location>
</feature>
<dbReference type="SUPFAM" id="SSF101874">
    <property type="entry name" value="YceI-like"/>
    <property type="match status" value="1"/>
</dbReference>
<comment type="caution">
    <text evidence="3">The sequence shown here is derived from an EMBL/GenBank/DDBJ whole genome shotgun (WGS) entry which is preliminary data.</text>
</comment>
<dbReference type="AlphaFoldDB" id="A0A840MNN5"/>